<accession>A0ACC2B3X4</accession>
<reference evidence="2" key="1">
    <citation type="journal article" date="2024" name="Proc. Natl. Acad. Sci. U.S.A.">
        <title>Extraordinary preservation of gene collinearity over three hundred million years revealed in homosporous lycophytes.</title>
        <authorList>
            <person name="Li C."/>
            <person name="Wickell D."/>
            <person name="Kuo L.Y."/>
            <person name="Chen X."/>
            <person name="Nie B."/>
            <person name="Liao X."/>
            <person name="Peng D."/>
            <person name="Ji J."/>
            <person name="Jenkins J."/>
            <person name="Williams M."/>
            <person name="Shu S."/>
            <person name="Plott C."/>
            <person name="Barry K."/>
            <person name="Rajasekar S."/>
            <person name="Grimwood J."/>
            <person name="Han X."/>
            <person name="Sun S."/>
            <person name="Hou Z."/>
            <person name="He W."/>
            <person name="Dai G."/>
            <person name="Sun C."/>
            <person name="Schmutz J."/>
            <person name="Leebens-Mack J.H."/>
            <person name="Li F.W."/>
            <person name="Wang L."/>
        </authorList>
    </citation>
    <scope>NUCLEOTIDE SEQUENCE [LARGE SCALE GENOMIC DNA]</scope>
    <source>
        <strain evidence="2">cv. PW_Plant_1</strain>
    </source>
</reference>
<protein>
    <submittedName>
        <fullName evidence="1">Uncharacterized protein</fullName>
    </submittedName>
</protein>
<comment type="caution">
    <text evidence="1">The sequence shown here is derived from an EMBL/GenBank/DDBJ whole genome shotgun (WGS) entry which is preliminary data.</text>
</comment>
<evidence type="ECO:0000313" key="2">
    <source>
        <dbReference type="Proteomes" id="UP001162992"/>
    </source>
</evidence>
<dbReference type="EMBL" id="CM055108">
    <property type="protein sequence ID" value="KAJ7524478.1"/>
    <property type="molecule type" value="Genomic_DNA"/>
</dbReference>
<keyword evidence="2" id="KW-1185">Reference proteome</keyword>
<organism evidence="1 2">
    <name type="scientific">Diphasiastrum complanatum</name>
    <name type="common">Issler's clubmoss</name>
    <name type="synonym">Lycopodium complanatum</name>
    <dbReference type="NCBI Taxonomy" id="34168"/>
    <lineage>
        <taxon>Eukaryota</taxon>
        <taxon>Viridiplantae</taxon>
        <taxon>Streptophyta</taxon>
        <taxon>Embryophyta</taxon>
        <taxon>Tracheophyta</taxon>
        <taxon>Lycopodiopsida</taxon>
        <taxon>Lycopodiales</taxon>
        <taxon>Lycopodiaceae</taxon>
        <taxon>Lycopodioideae</taxon>
        <taxon>Diphasiastrum</taxon>
    </lineage>
</organism>
<dbReference type="Proteomes" id="UP001162992">
    <property type="component" value="Chromosome 17"/>
</dbReference>
<evidence type="ECO:0000313" key="1">
    <source>
        <dbReference type="EMBL" id="KAJ7524478.1"/>
    </source>
</evidence>
<name>A0ACC2B3X4_DIPCM</name>
<sequence length="359" mass="40691">MELDKRNYARHSSFFSSLKNKLHGRPFRSVHSHLSEKEDQLLQRLESSLSVSLEGLHPSFEVELWSLQWLQKLMDAMLEASVFLPKVLPSDVQGCLTRRDEKLLSAFLDANAKYLDACNAVRDGMGKLEHLQMHIKSILHVLDTNKGSLSEPQLTRARKSFHECLSELRNEQSQDQISSTTSLLQTISDKLVVPKNSEASSSLQAFAMAEYMANIISVFTLGISLAAFLPCKRGNVVEISHVSRHYAWSFELLSLQEEVKENAGMKKHLQPGLLRELDVLHICLTRLSSMVDSTISARKLPLSGEQDEEFRQAVEDLRHLSHDLEQGLQRMDHTISELFRQLIISRNAVLDLLSLAMGY</sequence>
<gene>
    <name evidence="1" type="ORF">O6H91_17G007200</name>
</gene>
<proteinExistence type="predicted"/>